<evidence type="ECO:0000313" key="7">
    <source>
        <dbReference type="Proteomes" id="UP000708576"/>
    </source>
</evidence>
<keyword evidence="6" id="KW-0675">Receptor</keyword>
<keyword evidence="1" id="KW-0998">Cell outer membrane</keyword>
<keyword evidence="1 2" id="KW-0472">Membrane</keyword>
<dbReference type="InterPro" id="IPR023997">
    <property type="entry name" value="TonB-dep_OMP_SusC/RagA_CS"/>
</dbReference>
<keyword evidence="1" id="KW-0813">Transport</keyword>
<dbReference type="InterPro" id="IPR037066">
    <property type="entry name" value="Plug_dom_sf"/>
</dbReference>
<evidence type="ECO:0000256" key="1">
    <source>
        <dbReference type="PROSITE-ProRule" id="PRU01360"/>
    </source>
</evidence>
<dbReference type="InterPro" id="IPR008969">
    <property type="entry name" value="CarboxyPept-like_regulatory"/>
</dbReference>
<evidence type="ECO:0000259" key="4">
    <source>
        <dbReference type="Pfam" id="PF00593"/>
    </source>
</evidence>
<organism evidence="6 7">
    <name type="scientific">Carboxylicivirga linearis</name>
    <dbReference type="NCBI Taxonomy" id="1628157"/>
    <lineage>
        <taxon>Bacteria</taxon>
        <taxon>Pseudomonadati</taxon>
        <taxon>Bacteroidota</taxon>
        <taxon>Bacteroidia</taxon>
        <taxon>Marinilabiliales</taxon>
        <taxon>Marinilabiliaceae</taxon>
        <taxon>Carboxylicivirga</taxon>
    </lineage>
</organism>
<feature type="signal peptide" evidence="3">
    <location>
        <begin position="1"/>
        <end position="21"/>
    </location>
</feature>
<dbReference type="Pfam" id="PF00593">
    <property type="entry name" value="TonB_dep_Rec_b-barrel"/>
    <property type="match status" value="1"/>
</dbReference>
<sequence length="1039" mass="114683">MKKYISLFWVFFVAGITVCMAQSKTITGVVIEKETDTGMPGVTVVIPGTTTGTVTDMDGNFSLTIDENTTTLQVSFVGMQTQMIQLDARKHYVVMLENESVGLDEVIAVAYGTTKKSSFTGAASVVKGENLTKMQSANLAKSLEGSLAGVQVTQSSGQPGSGGSIIVRGLGSISASKSPLIVLDGVPYEGSLNSIPAQDIENMSVLKDAAANSMYGARGANGVILITTKKGKSGALSINFDSRVGVNSRGVPNYDIVTDPAEYYQLSWEALRNSYLNKYGYAEAGMQASQDLIDNSLIYNVYRGVSNTELIDPFTGMINPNATETKWGNEWATVPFKTGIRQEYNLSLSGGSDMSTYYASFGYLSDEGIIDGSEFERLNARFQIDQKFGSLFKLSGNIAYTGTIQNSAAAGGASQGNLFMFTQSVAPIYPVYLYDLETGEKQYQANGQPAYDYGESTGRPFASLANPVATTKADINDNKADNLTLRGSALFNIIDGLTLTVNGAYDLYFNYMSTFMTPIGGDAQGVGGLGYKTSQRYVSTNYNQLLNYEKTIGSHTVKALLGHESKKNKNNNLSGSMANFYDPYNPEFANATSYRSLTSGYSEYALEGYLSRLEYNFDNKYYLSGSFRRDGTSVFHPDSRWGNFWSTGASWRISQEQWMKEYAFVNDLKLRASYGTQGNDNIGTWYAYEDQYVVADIGGEAGITLNSRGNADLTWEKSENFNVGIETFLFDKLNVSFDYFIKTTRDLLFQYQLPLSEGLPSTQWRNYLDMRNNGVELDMTVHLIKKAGLHWSIGFNALHYKNELLTLPPNKDQNGYSDGSFWRELGGSIYDFYDYKSAGVDAETGKALYYRYEYDHYKNAIITVVDNTEDATFVKTGKSSIPDVTGGVNSQVSYKNFDFSVQTAFQIGGTVMDSNYQSLMGSKVGGNYHRDMLKRWTPRNTNSDVPILSHDYNDINASSDRFYTDASYFNLRNITLGYTLGNQMLSKFHLKSARIYLTGDNLWLKSARKGLDPRQSLNGAVGFNYAAMRTMSVGLSINM</sequence>
<dbReference type="SUPFAM" id="SSF56935">
    <property type="entry name" value="Porins"/>
    <property type="match status" value="1"/>
</dbReference>
<dbReference type="InterPro" id="IPR000531">
    <property type="entry name" value="Beta-barrel_TonB"/>
</dbReference>
<dbReference type="SUPFAM" id="SSF49464">
    <property type="entry name" value="Carboxypeptidase regulatory domain-like"/>
    <property type="match status" value="1"/>
</dbReference>
<dbReference type="Proteomes" id="UP000708576">
    <property type="component" value="Unassembled WGS sequence"/>
</dbReference>
<keyword evidence="7" id="KW-1185">Reference proteome</keyword>
<keyword evidence="1" id="KW-0812">Transmembrane</keyword>
<comment type="caution">
    <text evidence="6">The sequence shown here is derived from an EMBL/GenBank/DDBJ whole genome shotgun (WGS) entry which is preliminary data.</text>
</comment>
<dbReference type="Gene3D" id="2.170.130.10">
    <property type="entry name" value="TonB-dependent receptor, plug domain"/>
    <property type="match status" value="1"/>
</dbReference>
<feature type="chain" id="PRO_5046817912" evidence="3">
    <location>
        <begin position="22"/>
        <end position="1039"/>
    </location>
</feature>
<dbReference type="Gene3D" id="2.60.40.1120">
    <property type="entry name" value="Carboxypeptidase-like, regulatory domain"/>
    <property type="match status" value="1"/>
</dbReference>
<dbReference type="NCBIfam" id="TIGR04056">
    <property type="entry name" value="OMP_RagA_SusC"/>
    <property type="match status" value="1"/>
</dbReference>
<dbReference type="Pfam" id="PF07715">
    <property type="entry name" value="Plug"/>
    <property type="match status" value="1"/>
</dbReference>
<evidence type="ECO:0000259" key="5">
    <source>
        <dbReference type="Pfam" id="PF07715"/>
    </source>
</evidence>
<dbReference type="NCBIfam" id="TIGR04057">
    <property type="entry name" value="SusC_RagA_signa"/>
    <property type="match status" value="1"/>
</dbReference>
<keyword evidence="2" id="KW-0798">TonB box</keyword>
<dbReference type="InterPro" id="IPR039426">
    <property type="entry name" value="TonB-dep_rcpt-like"/>
</dbReference>
<evidence type="ECO:0000256" key="2">
    <source>
        <dbReference type="RuleBase" id="RU003357"/>
    </source>
</evidence>
<dbReference type="InterPro" id="IPR023996">
    <property type="entry name" value="TonB-dep_OMP_SusC/RagA"/>
</dbReference>
<dbReference type="PROSITE" id="PS52016">
    <property type="entry name" value="TONB_DEPENDENT_REC_3"/>
    <property type="match status" value="1"/>
</dbReference>
<feature type="domain" description="TonB-dependent receptor plug" evidence="5">
    <location>
        <begin position="116"/>
        <end position="223"/>
    </location>
</feature>
<dbReference type="InterPro" id="IPR012910">
    <property type="entry name" value="Plug_dom"/>
</dbReference>
<evidence type="ECO:0000313" key="6">
    <source>
        <dbReference type="EMBL" id="MBS2098765.1"/>
    </source>
</evidence>
<gene>
    <name evidence="6" type="ORF">KEM10_10780</name>
</gene>
<keyword evidence="3" id="KW-0732">Signal</keyword>
<dbReference type="Pfam" id="PF13715">
    <property type="entry name" value="CarbopepD_reg_2"/>
    <property type="match status" value="1"/>
</dbReference>
<comment type="similarity">
    <text evidence="1 2">Belongs to the TonB-dependent receptor family.</text>
</comment>
<accession>A0ABS5JVF9</accession>
<keyword evidence="1" id="KW-1134">Transmembrane beta strand</keyword>
<dbReference type="RefSeq" id="WP_212216007.1">
    <property type="nucleotide sequence ID" value="NZ_JAGUCO010000006.1"/>
</dbReference>
<protein>
    <submittedName>
        <fullName evidence="6">TonB-dependent receptor</fullName>
    </submittedName>
</protein>
<reference evidence="6 7" key="1">
    <citation type="journal article" date="2015" name="Int. J. Syst. Evol. Microbiol.">
        <title>Carboxylicivirga linearis sp. nov., isolated from a sea cucumber culture pond.</title>
        <authorList>
            <person name="Wang F.Q."/>
            <person name="Zhou Y.X."/>
            <person name="Lin X.Z."/>
            <person name="Chen G.J."/>
            <person name="Du Z.J."/>
        </authorList>
    </citation>
    <scope>NUCLEOTIDE SEQUENCE [LARGE SCALE GENOMIC DNA]</scope>
    <source>
        <strain evidence="6 7">FB218</strain>
    </source>
</reference>
<comment type="subcellular location">
    <subcellularLocation>
        <location evidence="1">Cell outer membrane</location>
        <topology evidence="1">Multi-pass membrane protein</topology>
    </subcellularLocation>
</comment>
<feature type="domain" description="TonB-dependent receptor-like beta-barrel" evidence="4">
    <location>
        <begin position="452"/>
        <end position="1002"/>
    </location>
</feature>
<dbReference type="EMBL" id="JAGUCO010000006">
    <property type="protein sequence ID" value="MBS2098765.1"/>
    <property type="molecule type" value="Genomic_DNA"/>
</dbReference>
<name>A0ABS5JVF9_9BACT</name>
<evidence type="ECO:0000256" key="3">
    <source>
        <dbReference type="SAM" id="SignalP"/>
    </source>
</evidence>
<proteinExistence type="inferred from homology"/>